<feature type="region of interest" description="Disordered" evidence="1">
    <location>
        <begin position="1"/>
        <end position="20"/>
    </location>
</feature>
<accession>A0A699QYQ8</accession>
<feature type="non-terminal residue" evidence="2">
    <location>
        <position position="1"/>
    </location>
</feature>
<comment type="caution">
    <text evidence="2">The sequence shown here is derived from an EMBL/GenBank/DDBJ whole genome shotgun (WGS) entry which is preliminary data.</text>
</comment>
<evidence type="ECO:0000256" key="1">
    <source>
        <dbReference type="SAM" id="MobiDB-lite"/>
    </source>
</evidence>
<organism evidence="2">
    <name type="scientific">Tanacetum cinerariifolium</name>
    <name type="common">Dalmatian daisy</name>
    <name type="synonym">Chrysanthemum cinerariifolium</name>
    <dbReference type="NCBI Taxonomy" id="118510"/>
    <lineage>
        <taxon>Eukaryota</taxon>
        <taxon>Viridiplantae</taxon>
        <taxon>Streptophyta</taxon>
        <taxon>Embryophyta</taxon>
        <taxon>Tracheophyta</taxon>
        <taxon>Spermatophyta</taxon>
        <taxon>Magnoliopsida</taxon>
        <taxon>eudicotyledons</taxon>
        <taxon>Gunneridae</taxon>
        <taxon>Pentapetalae</taxon>
        <taxon>asterids</taxon>
        <taxon>campanulids</taxon>
        <taxon>Asterales</taxon>
        <taxon>Asteraceae</taxon>
        <taxon>Asteroideae</taxon>
        <taxon>Anthemideae</taxon>
        <taxon>Anthemidinae</taxon>
        <taxon>Tanacetum</taxon>
    </lineage>
</organism>
<dbReference type="AlphaFoldDB" id="A0A699QYQ8"/>
<reference evidence="2" key="1">
    <citation type="journal article" date="2019" name="Sci. Rep.">
        <title>Draft genome of Tanacetum cinerariifolium, the natural source of mosquito coil.</title>
        <authorList>
            <person name="Yamashiro T."/>
            <person name="Shiraishi A."/>
            <person name="Satake H."/>
            <person name="Nakayama K."/>
        </authorList>
    </citation>
    <scope>NUCLEOTIDE SEQUENCE</scope>
</reference>
<protein>
    <submittedName>
        <fullName evidence="2">Uncharacterized protein</fullName>
    </submittedName>
</protein>
<name>A0A699QYQ8_TANCI</name>
<dbReference type="EMBL" id="BKCJ011068848">
    <property type="protein sequence ID" value="GFC79093.1"/>
    <property type="molecule type" value="Genomic_DNA"/>
</dbReference>
<proteinExistence type="predicted"/>
<gene>
    <name evidence="2" type="ORF">Tci_851063</name>
</gene>
<evidence type="ECO:0000313" key="2">
    <source>
        <dbReference type="EMBL" id="GFC79093.1"/>
    </source>
</evidence>
<sequence length="171" mass="18411">TCHKRKSPATQWTGRRRSARSVRLGVTTVRNKPAPHATDRRCHAAGRGVPRCRNPGKYDCRCGHPTGSGVTRQGCRLTSVATFIATAVKTLPFDGQNARQSEIQRAHGGADHEGIHATEQHAGQVAPELALAALEHHQRGDRQANAGRLAAADLTDHDFAATDPHVGRNQS</sequence>